<dbReference type="Gene3D" id="1.20.58.530">
    <property type="match status" value="2"/>
</dbReference>
<name>K1QQM8_MAGGI</name>
<evidence type="ECO:0000256" key="9">
    <source>
        <dbReference type="ARBA" id="ARBA00023212"/>
    </source>
</evidence>
<evidence type="ECO:0000256" key="4">
    <source>
        <dbReference type="ARBA" id="ARBA00022737"/>
    </source>
</evidence>
<dbReference type="PANTHER" id="PTHR46256">
    <property type="entry name" value="AGAP011099-PA"/>
    <property type="match status" value="1"/>
</dbReference>
<dbReference type="Pfam" id="PF00063">
    <property type="entry name" value="Myosin_head"/>
    <property type="match status" value="1"/>
</dbReference>
<dbReference type="PROSITE" id="PS51456">
    <property type="entry name" value="MYOSIN_MOTOR"/>
    <property type="match status" value="1"/>
</dbReference>
<organism evidence="12">
    <name type="scientific">Magallana gigas</name>
    <name type="common">Pacific oyster</name>
    <name type="synonym">Crassostrea gigas</name>
    <dbReference type="NCBI Taxonomy" id="29159"/>
    <lineage>
        <taxon>Eukaryota</taxon>
        <taxon>Metazoa</taxon>
        <taxon>Spiralia</taxon>
        <taxon>Lophotrochozoa</taxon>
        <taxon>Mollusca</taxon>
        <taxon>Bivalvia</taxon>
        <taxon>Autobranchia</taxon>
        <taxon>Pteriomorphia</taxon>
        <taxon>Ostreida</taxon>
        <taxon>Ostreoidea</taxon>
        <taxon>Ostreidae</taxon>
        <taxon>Magallana</taxon>
    </lineage>
</organism>
<comment type="similarity">
    <text evidence="11">Belongs to the TRAFAC class myosin-kinesin ATPase superfamily. Myosin family.</text>
</comment>
<keyword evidence="9" id="KW-0206">Cytoskeleton</keyword>
<dbReference type="SMART" id="SM00242">
    <property type="entry name" value="MYSc"/>
    <property type="match status" value="1"/>
</dbReference>
<dbReference type="GO" id="GO:0030832">
    <property type="term" value="P:regulation of actin filament length"/>
    <property type="evidence" value="ECO:0007669"/>
    <property type="project" value="TreeGrafter"/>
</dbReference>
<evidence type="ECO:0000256" key="11">
    <source>
        <dbReference type="PROSITE-ProRule" id="PRU00782"/>
    </source>
</evidence>
<keyword evidence="3" id="KW-0963">Cytoplasm</keyword>
<dbReference type="GO" id="GO:0001917">
    <property type="term" value="C:photoreceptor inner segment"/>
    <property type="evidence" value="ECO:0007669"/>
    <property type="project" value="TreeGrafter"/>
</dbReference>
<dbReference type="PANTHER" id="PTHR46256:SF3">
    <property type="entry name" value="MYOSIN MOTOR DOMAIN-CONTAINING PROTEIN"/>
    <property type="match status" value="1"/>
</dbReference>
<dbReference type="GO" id="GO:0051491">
    <property type="term" value="P:positive regulation of filopodium assembly"/>
    <property type="evidence" value="ECO:0007669"/>
    <property type="project" value="TreeGrafter"/>
</dbReference>
<sequence>MGHALISSTTTMPGEETISYKSLDQAKDGRDALVKHMYERLFGWIVKKINTNLRPRSQTKVTEIGILDIAGFENLHTNSFEQMCINMVNERLQYFMNNVVLIQEKKIYESEEIPYEHGEFKDNMNIIQLFEIPKKGIWPSLDEESKFQLGTDFNFVWYNCTNILEKNRDTLNKDIENVMRSSNDDCIADLFSVRKGDTGTISNTQYNIRASRKVPGLGGSIRTKTDQGGLQGVDLGRTLKEKYGKVGKPTELIYMPKDSKTNVSYFQIFGSKKKGLPI</sequence>
<dbReference type="EMBL" id="JH818604">
    <property type="protein sequence ID" value="EKC23811.1"/>
    <property type="molecule type" value="Genomic_DNA"/>
</dbReference>
<evidence type="ECO:0000256" key="1">
    <source>
        <dbReference type="ARBA" id="ARBA00004245"/>
    </source>
</evidence>
<dbReference type="GO" id="GO:0032433">
    <property type="term" value="C:filopodium tip"/>
    <property type="evidence" value="ECO:0007669"/>
    <property type="project" value="TreeGrafter"/>
</dbReference>
<keyword evidence="10" id="KW-0966">Cell projection</keyword>
<dbReference type="GO" id="GO:0007605">
    <property type="term" value="P:sensory perception of sound"/>
    <property type="evidence" value="ECO:0007669"/>
    <property type="project" value="TreeGrafter"/>
</dbReference>
<keyword evidence="4" id="KW-0677">Repeat</keyword>
<evidence type="ECO:0000256" key="2">
    <source>
        <dbReference type="ARBA" id="ARBA00004316"/>
    </source>
</evidence>
<comment type="caution">
    <text evidence="11">Lacks conserved residue(s) required for the propagation of feature annotation.</text>
</comment>
<keyword evidence="5" id="KW-0547">Nucleotide-binding</keyword>
<dbReference type="AlphaFoldDB" id="K1QQM8"/>
<dbReference type="InterPro" id="IPR036961">
    <property type="entry name" value="Kinesin_motor_dom_sf"/>
</dbReference>
<evidence type="ECO:0000256" key="6">
    <source>
        <dbReference type="ARBA" id="ARBA00022840"/>
    </source>
</evidence>
<dbReference type="GO" id="GO:0016459">
    <property type="term" value="C:myosin complex"/>
    <property type="evidence" value="ECO:0007669"/>
    <property type="project" value="UniProtKB-KW"/>
</dbReference>
<dbReference type="HOGENOM" id="CLU_1002024_0_0_1"/>
<dbReference type="InterPro" id="IPR052409">
    <property type="entry name" value="Myosin-III_kinase_activity"/>
</dbReference>
<proteinExistence type="inferred from homology"/>
<dbReference type="GO" id="GO:0032426">
    <property type="term" value="C:stereocilium tip"/>
    <property type="evidence" value="ECO:0007669"/>
    <property type="project" value="TreeGrafter"/>
</dbReference>
<dbReference type="InterPro" id="IPR001609">
    <property type="entry name" value="Myosin_head_motor_dom-like"/>
</dbReference>
<comment type="subcellular location">
    <subcellularLocation>
        <location evidence="2">Cell projection</location>
    </subcellularLocation>
    <subcellularLocation>
        <location evidence="1">Cytoplasm</location>
        <location evidence="1">Cytoskeleton</location>
    </subcellularLocation>
</comment>
<keyword evidence="8" id="KW-0505">Motor protein</keyword>
<dbReference type="InterPro" id="IPR027417">
    <property type="entry name" value="P-loop_NTPase"/>
</dbReference>
<dbReference type="GO" id="GO:0005524">
    <property type="term" value="F:ATP binding"/>
    <property type="evidence" value="ECO:0007669"/>
    <property type="project" value="UniProtKB-KW"/>
</dbReference>
<evidence type="ECO:0000256" key="8">
    <source>
        <dbReference type="ARBA" id="ARBA00023175"/>
    </source>
</evidence>
<dbReference type="SUPFAM" id="SSF52540">
    <property type="entry name" value="P-loop containing nucleoside triphosphate hydrolases"/>
    <property type="match status" value="1"/>
</dbReference>
<evidence type="ECO:0000256" key="10">
    <source>
        <dbReference type="ARBA" id="ARBA00023273"/>
    </source>
</evidence>
<dbReference type="Gene3D" id="3.40.850.10">
    <property type="entry name" value="Kinesin motor domain"/>
    <property type="match status" value="1"/>
</dbReference>
<dbReference type="GO" id="GO:0000146">
    <property type="term" value="F:microfilament motor activity"/>
    <property type="evidence" value="ECO:0007669"/>
    <property type="project" value="TreeGrafter"/>
</dbReference>
<keyword evidence="7 11" id="KW-0518">Myosin</keyword>
<dbReference type="GO" id="GO:0003779">
    <property type="term" value="F:actin binding"/>
    <property type="evidence" value="ECO:0007669"/>
    <property type="project" value="UniProtKB-KW"/>
</dbReference>
<keyword evidence="6" id="KW-0067">ATP-binding</keyword>
<dbReference type="GO" id="GO:0004674">
    <property type="term" value="F:protein serine/threonine kinase activity"/>
    <property type="evidence" value="ECO:0007669"/>
    <property type="project" value="TreeGrafter"/>
</dbReference>
<dbReference type="Gene3D" id="1.20.120.720">
    <property type="entry name" value="Myosin VI head, motor domain, U50 subdomain"/>
    <property type="match status" value="1"/>
</dbReference>
<evidence type="ECO:0000256" key="5">
    <source>
        <dbReference type="ARBA" id="ARBA00022741"/>
    </source>
</evidence>
<accession>K1QQM8</accession>
<protein>
    <submittedName>
        <fullName evidence="12">Myosin-IIIB</fullName>
    </submittedName>
</protein>
<evidence type="ECO:0000256" key="3">
    <source>
        <dbReference type="ARBA" id="ARBA00022490"/>
    </source>
</evidence>
<keyword evidence="11" id="KW-0009">Actin-binding</keyword>
<gene>
    <name evidence="12" type="ORF">CGI_10010455</name>
</gene>
<dbReference type="InParanoid" id="K1QQM8"/>
<evidence type="ECO:0000313" key="12">
    <source>
        <dbReference type="EMBL" id="EKC23811.1"/>
    </source>
</evidence>
<evidence type="ECO:0000256" key="7">
    <source>
        <dbReference type="ARBA" id="ARBA00023123"/>
    </source>
</evidence>
<reference evidence="12" key="1">
    <citation type="journal article" date="2012" name="Nature">
        <title>The oyster genome reveals stress adaptation and complexity of shell formation.</title>
        <authorList>
            <person name="Zhang G."/>
            <person name="Fang X."/>
            <person name="Guo X."/>
            <person name="Li L."/>
            <person name="Luo R."/>
            <person name="Xu F."/>
            <person name="Yang P."/>
            <person name="Zhang L."/>
            <person name="Wang X."/>
            <person name="Qi H."/>
            <person name="Xiong Z."/>
            <person name="Que H."/>
            <person name="Xie Y."/>
            <person name="Holland P.W."/>
            <person name="Paps J."/>
            <person name="Zhu Y."/>
            <person name="Wu F."/>
            <person name="Chen Y."/>
            <person name="Wang J."/>
            <person name="Peng C."/>
            <person name="Meng J."/>
            <person name="Yang L."/>
            <person name="Liu J."/>
            <person name="Wen B."/>
            <person name="Zhang N."/>
            <person name="Huang Z."/>
            <person name="Zhu Q."/>
            <person name="Feng Y."/>
            <person name="Mount A."/>
            <person name="Hedgecock D."/>
            <person name="Xu Z."/>
            <person name="Liu Y."/>
            <person name="Domazet-Loso T."/>
            <person name="Du Y."/>
            <person name="Sun X."/>
            <person name="Zhang S."/>
            <person name="Liu B."/>
            <person name="Cheng P."/>
            <person name="Jiang X."/>
            <person name="Li J."/>
            <person name="Fan D."/>
            <person name="Wang W."/>
            <person name="Fu W."/>
            <person name="Wang T."/>
            <person name="Wang B."/>
            <person name="Zhang J."/>
            <person name="Peng Z."/>
            <person name="Li Y."/>
            <person name="Li N."/>
            <person name="Wang J."/>
            <person name="Chen M."/>
            <person name="He Y."/>
            <person name="Tan F."/>
            <person name="Song X."/>
            <person name="Zheng Q."/>
            <person name="Huang R."/>
            <person name="Yang H."/>
            <person name="Du X."/>
            <person name="Chen L."/>
            <person name="Yang M."/>
            <person name="Gaffney P.M."/>
            <person name="Wang S."/>
            <person name="Luo L."/>
            <person name="She Z."/>
            <person name="Ming Y."/>
            <person name="Huang W."/>
            <person name="Zhang S."/>
            <person name="Huang B."/>
            <person name="Zhang Y."/>
            <person name="Qu T."/>
            <person name="Ni P."/>
            <person name="Miao G."/>
            <person name="Wang J."/>
            <person name="Wang Q."/>
            <person name="Steinberg C.E."/>
            <person name="Wang H."/>
            <person name="Li N."/>
            <person name="Qian L."/>
            <person name="Zhang G."/>
            <person name="Li Y."/>
            <person name="Yang H."/>
            <person name="Liu X."/>
            <person name="Wang J."/>
            <person name="Yin Y."/>
            <person name="Wang J."/>
        </authorList>
    </citation>
    <scope>NUCLEOTIDE SEQUENCE [LARGE SCALE GENOMIC DNA]</scope>
    <source>
        <strain evidence="12">05x7-T-G4-1.051#20</strain>
    </source>
</reference>